<dbReference type="PANTHER" id="PTHR37445:SF3">
    <property type="entry name" value="ZINC FINGER PHD-TYPE DOMAIN-CONTAINING PROTEIN"/>
    <property type="match status" value="1"/>
</dbReference>
<evidence type="ECO:0000256" key="1">
    <source>
        <dbReference type="SAM" id="Coils"/>
    </source>
</evidence>
<dbReference type="Proteomes" id="UP001152888">
    <property type="component" value="Unassembled WGS sequence"/>
</dbReference>
<dbReference type="PANTHER" id="PTHR37445">
    <property type="entry name" value="PROTEIN CBG24663"/>
    <property type="match status" value="1"/>
</dbReference>
<dbReference type="AlphaFoldDB" id="A0A9P0QIV5"/>
<gene>
    <name evidence="2" type="ORF">ACAOBT_LOCUS38254</name>
</gene>
<evidence type="ECO:0008006" key="4">
    <source>
        <dbReference type="Google" id="ProtNLM"/>
    </source>
</evidence>
<protein>
    <recommendedName>
        <fullName evidence="4">Endonuclease-reverse transcriptase</fullName>
    </recommendedName>
</protein>
<comment type="caution">
    <text evidence="2">The sequence shown here is derived from an EMBL/GenBank/DDBJ whole genome shotgun (WGS) entry which is preliminary data.</text>
</comment>
<dbReference type="EMBL" id="CAKOFQ010011752">
    <property type="protein sequence ID" value="CAH2021030.1"/>
    <property type="molecule type" value="Genomic_DNA"/>
</dbReference>
<reference evidence="2" key="1">
    <citation type="submission" date="2022-03" db="EMBL/GenBank/DDBJ databases">
        <authorList>
            <person name="Sayadi A."/>
        </authorList>
    </citation>
    <scope>NUCLEOTIDE SEQUENCE</scope>
</reference>
<proteinExistence type="predicted"/>
<organism evidence="2 3">
    <name type="scientific">Acanthoscelides obtectus</name>
    <name type="common">Bean weevil</name>
    <name type="synonym">Bruchus obtectus</name>
    <dbReference type="NCBI Taxonomy" id="200917"/>
    <lineage>
        <taxon>Eukaryota</taxon>
        <taxon>Metazoa</taxon>
        <taxon>Ecdysozoa</taxon>
        <taxon>Arthropoda</taxon>
        <taxon>Hexapoda</taxon>
        <taxon>Insecta</taxon>
        <taxon>Pterygota</taxon>
        <taxon>Neoptera</taxon>
        <taxon>Endopterygota</taxon>
        <taxon>Coleoptera</taxon>
        <taxon>Polyphaga</taxon>
        <taxon>Cucujiformia</taxon>
        <taxon>Chrysomeloidea</taxon>
        <taxon>Chrysomelidae</taxon>
        <taxon>Bruchinae</taxon>
        <taxon>Bruchini</taxon>
        <taxon>Acanthoscelides</taxon>
    </lineage>
</organism>
<evidence type="ECO:0000313" key="3">
    <source>
        <dbReference type="Proteomes" id="UP001152888"/>
    </source>
</evidence>
<feature type="coiled-coil region" evidence="1">
    <location>
        <begin position="23"/>
        <end position="73"/>
    </location>
</feature>
<keyword evidence="3" id="KW-1185">Reference proteome</keyword>
<name>A0A9P0QIV5_ACAOB</name>
<keyword evidence="1" id="KW-0175">Coiled coil</keyword>
<sequence>MALKGKRLLKFYCDDCLLGIRLVPKLNQKVDNLIEELEKLKKESPPPAQSSSQIEYEEVLQEIEERNRRKQNIIIFGLTEDQSRTKQEQIAHDTQEVKSILQTLSTEIDTNVRLFRLGKFDPTKDRPRPVKVSLRNNQDVLLCIKNSAKLTRRSGNRNTRISISTDRTPKQQEFYRKVKHELDQRIAAGEKNIRIKYVHGLPKIVANLN</sequence>
<accession>A0A9P0QIV5</accession>
<dbReference type="OrthoDB" id="6766179at2759"/>
<evidence type="ECO:0000313" key="2">
    <source>
        <dbReference type="EMBL" id="CAH2021030.1"/>
    </source>
</evidence>